<sequence length="129" mass="13330">MSPLARSLLALAAAALLLGACAEPLPQCTTVVEGSVGTSEVIVSELSLDQADSVIDLPSDDACGPLEMKLVGVEVTACDPYEGAAAPRVEPLDLPGGHRVRITCAMTDGQQCPQGIAVTIRDRCDNDIQ</sequence>
<dbReference type="EMBL" id="CM046103">
    <property type="protein sequence ID" value="KAI8427281.1"/>
    <property type="molecule type" value="Genomic_DNA"/>
</dbReference>
<dbReference type="Proteomes" id="UP001064048">
    <property type="component" value="Chromosome 3"/>
</dbReference>
<keyword evidence="2" id="KW-1185">Reference proteome</keyword>
<accession>A0ACC0JSX4</accession>
<proteinExistence type="predicted"/>
<reference evidence="1 2" key="1">
    <citation type="journal article" date="2022" name="Genome Biol. Evol.">
        <title>The Spruce Budworm Genome: Reconstructing the Evolutionary History of Antifreeze Proteins.</title>
        <authorList>
            <person name="Beliveau C."/>
            <person name="Gagne P."/>
            <person name="Picq S."/>
            <person name="Vernygora O."/>
            <person name="Keeling C.I."/>
            <person name="Pinkney K."/>
            <person name="Doucet D."/>
            <person name="Wen F."/>
            <person name="Johnston J.S."/>
            <person name="Maaroufi H."/>
            <person name="Boyle B."/>
            <person name="Laroche J."/>
            <person name="Dewar K."/>
            <person name="Juretic N."/>
            <person name="Blackburn G."/>
            <person name="Nisole A."/>
            <person name="Brunet B."/>
            <person name="Brandao M."/>
            <person name="Lumley L."/>
            <person name="Duan J."/>
            <person name="Quan G."/>
            <person name="Lucarotti C.J."/>
            <person name="Roe A.D."/>
            <person name="Sperling F.A.H."/>
            <person name="Levesque R.C."/>
            <person name="Cusson M."/>
        </authorList>
    </citation>
    <scope>NUCLEOTIDE SEQUENCE [LARGE SCALE GENOMIC DNA]</scope>
    <source>
        <strain evidence="1">Glfc:IPQL:Cfum</strain>
    </source>
</reference>
<protein>
    <submittedName>
        <fullName evidence="1">Uncharacterized protein</fullName>
    </submittedName>
</protein>
<name>A0ACC0JSX4_CHOFU</name>
<evidence type="ECO:0000313" key="2">
    <source>
        <dbReference type="Proteomes" id="UP001064048"/>
    </source>
</evidence>
<comment type="caution">
    <text evidence="1">The sequence shown here is derived from an EMBL/GenBank/DDBJ whole genome shotgun (WGS) entry which is preliminary data.</text>
</comment>
<organism evidence="1 2">
    <name type="scientific">Choristoneura fumiferana</name>
    <name type="common">Spruce budworm moth</name>
    <name type="synonym">Archips fumiferana</name>
    <dbReference type="NCBI Taxonomy" id="7141"/>
    <lineage>
        <taxon>Eukaryota</taxon>
        <taxon>Metazoa</taxon>
        <taxon>Ecdysozoa</taxon>
        <taxon>Arthropoda</taxon>
        <taxon>Hexapoda</taxon>
        <taxon>Insecta</taxon>
        <taxon>Pterygota</taxon>
        <taxon>Neoptera</taxon>
        <taxon>Endopterygota</taxon>
        <taxon>Lepidoptera</taxon>
        <taxon>Glossata</taxon>
        <taxon>Ditrysia</taxon>
        <taxon>Tortricoidea</taxon>
        <taxon>Tortricidae</taxon>
        <taxon>Tortricinae</taxon>
        <taxon>Choristoneura</taxon>
    </lineage>
</organism>
<gene>
    <name evidence="1" type="ORF">MSG28_001868</name>
</gene>
<evidence type="ECO:0000313" key="1">
    <source>
        <dbReference type="EMBL" id="KAI8427281.1"/>
    </source>
</evidence>